<protein>
    <submittedName>
        <fullName evidence="2">Protease</fullName>
    </submittedName>
</protein>
<name>A0ABX7NZM2_9BACT</name>
<reference evidence="2 3" key="1">
    <citation type="submission" date="2021-02" db="EMBL/GenBank/DDBJ databases">
        <title>De Novo genome assembly of isolated myxobacteria.</title>
        <authorList>
            <person name="Stevens D.C."/>
        </authorList>
    </citation>
    <scope>NUCLEOTIDE SEQUENCE [LARGE SCALE GENOMIC DNA]</scope>
    <source>
        <strain evidence="3">SCPEA02</strain>
    </source>
</reference>
<sequence length="187" mass="20015">MRRGKLSLTLLCLGVLGGACASRTSESTPPQSAARQEESAMATTLDCALSAPKTVKAGEPVEVVFRLTNPTSKPLYVLDWHTPLEGLRNNIFTVTRDGTELDYSGPMMKRAAPGADDYVTVAPGATVEGKVNVALAYDFTQPGNYRIAFRGQLMDVATQQSEVPHGMDAFHGQPVKCNEVETTVTAP</sequence>
<keyword evidence="1" id="KW-0732">Signal</keyword>
<feature type="signal peptide" evidence="1">
    <location>
        <begin position="1"/>
        <end position="21"/>
    </location>
</feature>
<keyword evidence="3" id="KW-1185">Reference proteome</keyword>
<feature type="chain" id="PRO_5045187117" evidence="1">
    <location>
        <begin position="22"/>
        <end position="187"/>
    </location>
</feature>
<dbReference type="RefSeq" id="WP_206724422.1">
    <property type="nucleotide sequence ID" value="NZ_CP071090.1"/>
</dbReference>
<accession>A0ABX7NZM2</accession>
<dbReference type="PROSITE" id="PS51257">
    <property type="entry name" value="PROKAR_LIPOPROTEIN"/>
    <property type="match status" value="1"/>
</dbReference>
<dbReference type="GO" id="GO:0008233">
    <property type="term" value="F:peptidase activity"/>
    <property type="evidence" value="ECO:0007669"/>
    <property type="project" value="UniProtKB-KW"/>
</dbReference>
<proteinExistence type="predicted"/>
<organism evidence="2 3">
    <name type="scientific">Pyxidicoccus parkwayensis</name>
    <dbReference type="NCBI Taxonomy" id="2813578"/>
    <lineage>
        <taxon>Bacteria</taxon>
        <taxon>Pseudomonadati</taxon>
        <taxon>Myxococcota</taxon>
        <taxon>Myxococcia</taxon>
        <taxon>Myxococcales</taxon>
        <taxon>Cystobacterineae</taxon>
        <taxon>Myxococcaceae</taxon>
        <taxon>Pyxidicoccus</taxon>
    </lineage>
</organism>
<evidence type="ECO:0000313" key="2">
    <source>
        <dbReference type="EMBL" id="QSQ22846.1"/>
    </source>
</evidence>
<dbReference type="Gene3D" id="2.60.40.2970">
    <property type="match status" value="1"/>
</dbReference>
<dbReference type="Proteomes" id="UP000662747">
    <property type="component" value="Chromosome"/>
</dbReference>
<evidence type="ECO:0000256" key="1">
    <source>
        <dbReference type="SAM" id="SignalP"/>
    </source>
</evidence>
<dbReference type="EMBL" id="CP071090">
    <property type="protein sequence ID" value="QSQ22846.1"/>
    <property type="molecule type" value="Genomic_DNA"/>
</dbReference>
<gene>
    <name evidence="2" type="ORF">JY651_48445</name>
</gene>
<dbReference type="GO" id="GO:0006508">
    <property type="term" value="P:proteolysis"/>
    <property type="evidence" value="ECO:0007669"/>
    <property type="project" value="UniProtKB-KW"/>
</dbReference>
<keyword evidence="2" id="KW-0645">Protease</keyword>
<evidence type="ECO:0000313" key="3">
    <source>
        <dbReference type="Proteomes" id="UP000662747"/>
    </source>
</evidence>
<keyword evidence="2" id="KW-0378">Hydrolase</keyword>